<evidence type="ECO:0000256" key="2">
    <source>
        <dbReference type="SAM" id="SignalP"/>
    </source>
</evidence>
<evidence type="ECO:0008006" key="5">
    <source>
        <dbReference type="Google" id="ProtNLM"/>
    </source>
</evidence>
<dbReference type="Proteomes" id="UP000095209">
    <property type="component" value="Unassembled WGS sequence"/>
</dbReference>
<dbReference type="RefSeq" id="WP_069717428.1">
    <property type="nucleotide sequence ID" value="NZ_MJEH01000025.1"/>
</dbReference>
<comment type="caution">
    <text evidence="3">The sequence shown here is derived from an EMBL/GenBank/DDBJ whole genome shotgun (WGS) entry which is preliminary data.</text>
</comment>
<feature type="region of interest" description="Disordered" evidence="1">
    <location>
        <begin position="23"/>
        <end position="50"/>
    </location>
</feature>
<feature type="signal peptide" evidence="2">
    <location>
        <begin position="1"/>
        <end position="21"/>
    </location>
</feature>
<dbReference type="EMBL" id="MJEH01000025">
    <property type="protein sequence ID" value="OEH92574.1"/>
    <property type="molecule type" value="Genomic_DNA"/>
</dbReference>
<dbReference type="AlphaFoldDB" id="A0A1E5LES2"/>
<name>A0A1E5LES2_9BACI</name>
<dbReference type="PROSITE" id="PS51257">
    <property type="entry name" value="PROKAR_LIPOPROTEIN"/>
    <property type="match status" value="1"/>
</dbReference>
<feature type="chain" id="PRO_5039560078" description="Lipoprotein" evidence="2">
    <location>
        <begin position="22"/>
        <end position="248"/>
    </location>
</feature>
<organism evidence="3 4">
    <name type="scientific">Bacillus solimangrovi</name>
    <dbReference type="NCBI Taxonomy" id="1305675"/>
    <lineage>
        <taxon>Bacteria</taxon>
        <taxon>Bacillati</taxon>
        <taxon>Bacillota</taxon>
        <taxon>Bacilli</taxon>
        <taxon>Bacillales</taxon>
        <taxon>Bacillaceae</taxon>
        <taxon>Bacillus</taxon>
    </lineage>
</organism>
<evidence type="ECO:0000313" key="4">
    <source>
        <dbReference type="Proteomes" id="UP000095209"/>
    </source>
</evidence>
<keyword evidence="2" id="KW-0732">Signal</keyword>
<gene>
    <name evidence="3" type="ORF">BFG57_15290</name>
</gene>
<proteinExistence type="predicted"/>
<evidence type="ECO:0000256" key="1">
    <source>
        <dbReference type="SAM" id="MobiDB-lite"/>
    </source>
</evidence>
<evidence type="ECO:0000313" key="3">
    <source>
        <dbReference type="EMBL" id="OEH92574.1"/>
    </source>
</evidence>
<sequence length="248" mass="28128">MKKLIMLSVLSASLIGLTACSGDEKKTEETTTEEVVTADTNEKTEEATTTETLEEPSDDVVTFTVKGETMSFKAVTQELQLGKKIKAFEEYEMNFTDRQFYSEEEGDYDAASSPLQFENGRAGIYVSKLVEENENGQYVSDNIDIKKSDEATIKILKERQANEEGFTFQEIDLADYPELEEKYDRYFVYEEKIADNHPIEELRGAVMVNHSLVQYGENNGYDVLIEYNKELDSDEVRNTSLAVASTLE</sequence>
<protein>
    <recommendedName>
        <fullName evidence="5">Lipoprotein</fullName>
    </recommendedName>
</protein>
<keyword evidence="4" id="KW-1185">Reference proteome</keyword>
<accession>A0A1E5LES2</accession>
<reference evidence="3 4" key="1">
    <citation type="submission" date="2016-08" db="EMBL/GenBank/DDBJ databases">
        <title>Genome of Bacillus solimangrovi GH2-4.</title>
        <authorList>
            <person name="Lim S."/>
            <person name="Kim B.-C."/>
        </authorList>
    </citation>
    <scope>NUCLEOTIDE SEQUENCE [LARGE SCALE GENOMIC DNA]</scope>
    <source>
        <strain evidence="3 4">GH2-4</strain>
    </source>
</reference>